<evidence type="ECO:0000313" key="1">
    <source>
        <dbReference type="EMBL" id="KAF9016588.1"/>
    </source>
</evidence>
<reference evidence="1" key="1">
    <citation type="submission" date="2020-11" db="EMBL/GenBank/DDBJ databases">
        <authorList>
            <consortium name="DOE Joint Genome Institute"/>
            <person name="Ahrendt S."/>
            <person name="Riley R."/>
            <person name="Andreopoulos W."/>
            <person name="Labutti K."/>
            <person name="Pangilinan J."/>
            <person name="Ruiz-Duenas F.J."/>
            <person name="Barrasa J.M."/>
            <person name="Sanchez-Garcia M."/>
            <person name="Camarero S."/>
            <person name="Miyauchi S."/>
            <person name="Serrano A."/>
            <person name="Linde D."/>
            <person name="Babiker R."/>
            <person name="Drula E."/>
            <person name="Ayuso-Fernandez I."/>
            <person name="Pacheco R."/>
            <person name="Padilla G."/>
            <person name="Ferreira P."/>
            <person name="Barriuso J."/>
            <person name="Kellner H."/>
            <person name="Castanera R."/>
            <person name="Alfaro M."/>
            <person name="Ramirez L."/>
            <person name="Pisabarro A.G."/>
            <person name="Kuo A."/>
            <person name="Tritt A."/>
            <person name="Lipzen A."/>
            <person name="He G."/>
            <person name="Yan M."/>
            <person name="Ng V."/>
            <person name="Cullen D."/>
            <person name="Martin F."/>
            <person name="Rosso M.-N."/>
            <person name="Henrissat B."/>
            <person name="Hibbett D."/>
            <person name="Martinez A.T."/>
            <person name="Grigoriev I.V."/>
        </authorList>
    </citation>
    <scope>NUCLEOTIDE SEQUENCE</scope>
    <source>
        <strain evidence="1">AH 40177</strain>
    </source>
</reference>
<accession>A0A9P5TUR7</accession>
<gene>
    <name evidence="1" type="ORF">BDP27DRAFT_1440664</name>
</gene>
<dbReference type="Proteomes" id="UP000772434">
    <property type="component" value="Unassembled WGS sequence"/>
</dbReference>
<proteinExistence type="predicted"/>
<protein>
    <submittedName>
        <fullName evidence="1">Uncharacterized protein</fullName>
    </submittedName>
</protein>
<dbReference type="EMBL" id="JADNRY010001430">
    <property type="protein sequence ID" value="KAF9016588.1"/>
    <property type="molecule type" value="Genomic_DNA"/>
</dbReference>
<sequence>MAADFPKAIEITNDFKATTAELGGIVKKLTPLYGTKGFVNKTFQVPGTDWILDVYAYRHAHSDDVTVIVLHSGSSTLSPDDHPLSCAKTFTLSTTPATLNQSHYPLRYDTKEYSYHINYTHDINMIGPDGKNPIPVELQYSETYIAQWMETTIEPHFLKFTQYHGQIHGMSVFNASHRTLTINLMQEPLSGPKYFGWIFIDVDS</sequence>
<keyword evidence="2" id="KW-1185">Reference proteome</keyword>
<evidence type="ECO:0000313" key="2">
    <source>
        <dbReference type="Proteomes" id="UP000772434"/>
    </source>
</evidence>
<organism evidence="1 2">
    <name type="scientific">Rhodocollybia butyracea</name>
    <dbReference type="NCBI Taxonomy" id="206335"/>
    <lineage>
        <taxon>Eukaryota</taxon>
        <taxon>Fungi</taxon>
        <taxon>Dikarya</taxon>
        <taxon>Basidiomycota</taxon>
        <taxon>Agaricomycotina</taxon>
        <taxon>Agaricomycetes</taxon>
        <taxon>Agaricomycetidae</taxon>
        <taxon>Agaricales</taxon>
        <taxon>Marasmiineae</taxon>
        <taxon>Omphalotaceae</taxon>
        <taxon>Rhodocollybia</taxon>
    </lineage>
</organism>
<comment type="caution">
    <text evidence="1">The sequence shown here is derived from an EMBL/GenBank/DDBJ whole genome shotgun (WGS) entry which is preliminary data.</text>
</comment>
<name>A0A9P5TUR7_9AGAR</name>
<dbReference type="OrthoDB" id="3003360at2759"/>
<dbReference type="AlphaFoldDB" id="A0A9P5TUR7"/>